<proteinExistence type="predicted"/>
<dbReference type="AlphaFoldDB" id="A0A6S5KI64"/>
<keyword evidence="1" id="KW-1133">Transmembrane helix</keyword>
<reference evidence="4 5" key="1">
    <citation type="submission" date="2019-12" db="EMBL/GenBank/DDBJ databases">
        <title>complete genome sequences of Enterobacter cloacae str. WP5-S18-CRE-02 isolated from wastewater treatment plant effluent.</title>
        <authorList>
            <person name="Sekizuka T."/>
            <person name="Itokawa K."/>
            <person name="Yatsu K."/>
            <person name="Inamine Y."/>
            <person name="Kuroda M."/>
        </authorList>
    </citation>
    <scope>NUCLEOTIDE SEQUENCE [LARGE SCALE GENOMIC DNA]</scope>
    <source>
        <strain evidence="4 5">WP5-S18-CRE-02</strain>
        <plasmid evidence="4 5">pWP5-S18-CRE-02_1</plasmid>
    </source>
</reference>
<dbReference type="Pfam" id="PF01396">
    <property type="entry name" value="Zn_ribbon_Top1"/>
    <property type="match status" value="1"/>
</dbReference>
<protein>
    <recommendedName>
        <fullName evidence="6">Topoisomerase</fullName>
    </recommendedName>
</protein>
<organism evidence="4 5">
    <name type="scientific">Enterobacter cloacae</name>
    <dbReference type="NCBI Taxonomy" id="550"/>
    <lineage>
        <taxon>Bacteria</taxon>
        <taxon>Pseudomonadati</taxon>
        <taxon>Pseudomonadota</taxon>
        <taxon>Gammaproteobacteria</taxon>
        <taxon>Enterobacterales</taxon>
        <taxon>Enterobacteriaceae</taxon>
        <taxon>Enterobacter</taxon>
        <taxon>Enterobacter cloacae complex</taxon>
    </lineage>
</organism>
<evidence type="ECO:0000313" key="4">
    <source>
        <dbReference type="EMBL" id="BBS34799.1"/>
    </source>
</evidence>
<dbReference type="InterPro" id="IPR013498">
    <property type="entry name" value="Topo_IA_Znf"/>
</dbReference>
<evidence type="ECO:0000313" key="5">
    <source>
        <dbReference type="Proteomes" id="UP000515488"/>
    </source>
</evidence>
<feature type="domain" description="Restriction endonuclease type IV Mrr" evidence="3">
    <location>
        <begin position="188"/>
        <end position="300"/>
    </location>
</feature>
<dbReference type="Proteomes" id="UP000515488">
    <property type="component" value="Plasmid pWP5-S18-CRE-02_1"/>
</dbReference>
<dbReference type="GO" id="GO:0003677">
    <property type="term" value="F:DNA binding"/>
    <property type="evidence" value="ECO:0007669"/>
    <property type="project" value="InterPro"/>
</dbReference>
<keyword evidence="4" id="KW-0614">Plasmid</keyword>
<dbReference type="Gene3D" id="3.40.1350.10">
    <property type="match status" value="1"/>
</dbReference>
<sequence>MNGDHMVFRKLAAKGMSRCAKFQWCFFLLASLALFFLHDGPLVIAGLFITQLSLQMSMTRTGKEVFGVIFNIQSWRNSGASQQTYFFRWYIGFPISCLLYILSLTNYVYVPGDLYYQFIASSTDDLALVMNRFAVGVSNILPEILRGASLTLSMMMFVATLLKNVQLAEVRRIYSSIQDGNDSQKILSNMTWEQFEKIIRLHFELNGYKATLTNTGADGGVDILLQKDGRREMVQCKLWKTSKVGVSVVREIYGVVQANAYERGYIITSGFFTQDAWEFALSANVKGTLSLIDGSRLLKIIKDKEIPPPATEIINVGPGENQIYDLNVIPSCPRCHSKMVRRMSNGNYFYGCSAYPICKGTRNL</sequence>
<keyword evidence="1" id="KW-0472">Membrane</keyword>
<dbReference type="GO" id="GO:0003916">
    <property type="term" value="F:DNA topoisomerase activity"/>
    <property type="evidence" value="ECO:0007669"/>
    <property type="project" value="InterPro"/>
</dbReference>
<dbReference type="Pfam" id="PF04471">
    <property type="entry name" value="Mrr_cat"/>
    <property type="match status" value="1"/>
</dbReference>
<dbReference type="GO" id="GO:0005694">
    <property type="term" value="C:chromosome"/>
    <property type="evidence" value="ECO:0007669"/>
    <property type="project" value="InterPro"/>
</dbReference>
<dbReference type="PANTHER" id="PTHR30015:SF7">
    <property type="entry name" value="TYPE IV METHYL-DIRECTED RESTRICTION ENZYME ECOKMRR"/>
    <property type="match status" value="1"/>
</dbReference>
<dbReference type="Gene3D" id="3.30.65.10">
    <property type="entry name" value="Bacterial Topoisomerase I, domain 1"/>
    <property type="match status" value="1"/>
</dbReference>
<feature type="domain" description="DNA topoisomerase type IA zn finger" evidence="2">
    <location>
        <begin position="331"/>
        <end position="363"/>
    </location>
</feature>
<dbReference type="GO" id="GO:0015666">
    <property type="term" value="F:restriction endodeoxyribonuclease activity"/>
    <property type="evidence" value="ECO:0007669"/>
    <property type="project" value="TreeGrafter"/>
</dbReference>
<dbReference type="InterPro" id="IPR007560">
    <property type="entry name" value="Restrct_endonuc_IV_Mrr"/>
</dbReference>
<keyword evidence="1" id="KW-0812">Transmembrane</keyword>
<evidence type="ECO:0008006" key="6">
    <source>
        <dbReference type="Google" id="ProtNLM"/>
    </source>
</evidence>
<dbReference type="InterPro" id="IPR011335">
    <property type="entry name" value="Restrct_endonuc-II-like"/>
</dbReference>
<evidence type="ECO:0000256" key="1">
    <source>
        <dbReference type="SAM" id="Phobius"/>
    </source>
</evidence>
<name>A0A6S5KI64_ENTCL</name>
<dbReference type="SUPFAM" id="SSF52980">
    <property type="entry name" value="Restriction endonuclease-like"/>
    <property type="match status" value="1"/>
</dbReference>
<dbReference type="PANTHER" id="PTHR30015">
    <property type="entry name" value="MRR RESTRICTION SYSTEM PROTEIN"/>
    <property type="match status" value="1"/>
</dbReference>
<accession>A0A6S5KI64</accession>
<feature type="transmembrane region" description="Helical" evidence="1">
    <location>
        <begin position="85"/>
        <end position="102"/>
    </location>
</feature>
<dbReference type="InterPro" id="IPR011856">
    <property type="entry name" value="tRNA_endonuc-like_dom_sf"/>
</dbReference>
<dbReference type="InterPro" id="IPR052906">
    <property type="entry name" value="Type_IV_Methyl-Rstrct_Enzyme"/>
</dbReference>
<dbReference type="GO" id="GO:0009307">
    <property type="term" value="P:DNA restriction-modification system"/>
    <property type="evidence" value="ECO:0007669"/>
    <property type="project" value="InterPro"/>
</dbReference>
<evidence type="ECO:0000259" key="3">
    <source>
        <dbReference type="Pfam" id="PF04471"/>
    </source>
</evidence>
<gene>
    <name evidence="4" type="ORF">WP5S18C02_P10800</name>
</gene>
<dbReference type="SUPFAM" id="SSF57783">
    <property type="entry name" value="Zinc beta-ribbon"/>
    <property type="match status" value="1"/>
</dbReference>
<dbReference type="GO" id="GO:0006265">
    <property type="term" value="P:DNA topological change"/>
    <property type="evidence" value="ECO:0007669"/>
    <property type="project" value="InterPro"/>
</dbReference>
<dbReference type="EMBL" id="AP022127">
    <property type="protein sequence ID" value="BBS34799.1"/>
    <property type="molecule type" value="Genomic_DNA"/>
</dbReference>
<geneLocation type="plasmid" evidence="4 5">
    <name>pWP5-S18-CRE-02_1</name>
</geneLocation>
<evidence type="ECO:0000259" key="2">
    <source>
        <dbReference type="Pfam" id="PF01396"/>
    </source>
</evidence>